<dbReference type="PROSITE" id="PS50893">
    <property type="entry name" value="ABC_TRANSPORTER_2"/>
    <property type="match status" value="1"/>
</dbReference>
<dbReference type="InterPro" id="IPR003593">
    <property type="entry name" value="AAA+_ATPase"/>
</dbReference>
<accession>A0A4R7I0W2</accession>
<dbReference type="InterPro" id="IPR027417">
    <property type="entry name" value="P-loop_NTPase"/>
</dbReference>
<evidence type="ECO:0000313" key="8">
    <source>
        <dbReference type="Proteomes" id="UP000294558"/>
    </source>
</evidence>
<dbReference type="GO" id="GO:0005524">
    <property type="term" value="F:ATP binding"/>
    <property type="evidence" value="ECO:0007669"/>
    <property type="project" value="UniProtKB-KW"/>
</dbReference>
<feature type="domain" description="ABC transporter" evidence="6">
    <location>
        <begin position="24"/>
        <end position="250"/>
    </location>
</feature>
<comment type="similarity">
    <text evidence="1">Belongs to the ABC transporter superfamily.</text>
</comment>
<evidence type="ECO:0000259" key="6">
    <source>
        <dbReference type="PROSITE" id="PS50893"/>
    </source>
</evidence>
<dbReference type="InterPro" id="IPR003439">
    <property type="entry name" value="ABC_transporter-like_ATP-bd"/>
</dbReference>
<reference evidence="7 8" key="1">
    <citation type="submission" date="2019-03" db="EMBL/GenBank/DDBJ databases">
        <title>Sequencing the genomes of 1000 actinobacteria strains.</title>
        <authorList>
            <person name="Klenk H.-P."/>
        </authorList>
    </citation>
    <scope>NUCLEOTIDE SEQUENCE [LARGE SCALE GENOMIC DNA]</scope>
    <source>
        <strain evidence="7 8">DSM 18936</strain>
    </source>
</reference>
<keyword evidence="4 7" id="KW-0067">ATP-binding</keyword>
<feature type="compositionally biased region" description="Pro residues" evidence="5">
    <location>
        <begin position="1"/>
        <end position="20"/>
    </location>
</feature>
<evidence type="ECO:0000256" key="4">
    <source>
        <dbReference type="ARBA" id="ARBA00022840"/>
    </source>
</evidence>
<name>A0A4R7I0W2_9ACTN</name>
<dbReference type="GO" id="GO:0016887">
    <property type="term" value="F:ATP hydrolysis activity"/>
    <property type="evidence" value="ECO:0007669"/>
    <property type="project" value="InterPro"/>
</dbReference>
<dbReference type="SUPFAM" id="SSF52540">
    <property type="entry name" value="P-loop containing nucleoside triphosphate hydrolases"/>
    <property type="match status" value="1"/>
</dbReference>
<dbReference type="AlphaFoldDB" id="A0A4R7I0W2"/>
<dbReference type="Proteomes" id="UP000294558">
    <property type="component" value="Unassembled WGS sequence"/>
</dbReference>
<organism evidence="7 8">
    <name type="scientific">Ilumatobacter fluminis</name>
    <dbReference type="NCBI Taxonomy" id="467091"/>
    <lineage>
        <taxon>Bacteria</taxon>
        <taxon>Bacillati</taxon>
        <taxon>Actinomycetota</taxon>
        <taxon>Acidimicrobiia</taxon>
        <taxon>Acidimicrobiales</taxon>
        <taxon>Ilumatobacteraceae</taxon>
        <taxon>Ilumatobacter</taxon>
    </lineage>
</organism>
<protein>
    <submittedName>
        <fullName evidence="7">ABC-2 type transport system ATP-binding protein</fullName>
    </submittedName>
</protein>
<sequence>MSDWAPPTPAMPPPPDPNAPAPMVEVTNVTKAFGDVVAVSDVSFRVGPGVTALLGPNGAGKSTLFRVMCGLTPPSQGTVRVLGADARADREVRGRIGLAPQQDALFDRLSAHRFVEIAALTHAVSEPASAADRALELVDLDPRVDKPVGSYSKGMRQRVKLAAALVNDPDVLILDEPLTGLDPVQRNRMIRLFHDLGDQGKCLLVSSHVLDEVARIGSNVLVIAQGRLAASGDYRALRRLMDDRPLRLRINADRPRDLAAALVGGSFVDGVSVSADEVIADTTDIDRFGRHVAAVAKELDVRLYEVQPTDDDLESVFRYLVERRR</sequence>
<evidence type="ECO:0000256" key="1">
    <source>
        <dbReference type="ARBA" id="ARBA00005417"/>
    </source>
</evidence>
<dbReference type="EMBL" id="SOAU01000001">
    <property type="protein sequence ID" value="TDT17177.1"/>
    <property type="molecule type" value="Genomic_DNA"/>
</dbReference>
<proteinExistence type="inferred from homology"/>
<evidence type="ECO:0000313" key="7">
    <source>
        <dbReference type="EMBL" id="TDT17177.1"/>
    </source>
</evidence>
<keyword evidence="3" id="KW-0547">Nucleotide-binding</keyword>
<dbReference type="PROSITE" id="PS00211">
    <property type="entry name" value="ABC_TRANSPORTER_1"/>
    <property type="match status" value="1"/>
</dbReference>
<dbReference type="PANTHER" id="PTHR43335">
    <property type="entry name" value="ABC TRANSPORTER, ATP-BINDING PROTEIN"/>
    <property type="match status" value="1"/>
</dbReference>
<keyword evidence="8" id="KW-1185">Reference proteome</keyword>
<dbReference type="OrthoDB" id="9781246at2"/>
<gene>
    <name evidence="7" type="ORF">BDK89_2782</name>
</gene>
<dbReference type="InterPro" id="IPR017871">
    <property type="entry name" value="ABC_transporter-like_CS"/>
</dbReference>
<comment type="caution">
    <text evidence="7">The sequence shown here is derived from an EMBL/GenBank/DDBJ whole genome shotgun (WGS) entry which is preliminary data.</text>
</comment>
<dbReference type="Gene3D" id="3.40.50.300">
    <property type="entry name" value="P-loop containing nucleotide triphosphate hydrolases"/>
    <property type="match status" value="1"/>
</dbReference>
<evidence type="ECO:0000256" key="2">
    <source>
        <dbReference type="ARBA" id="ARBA00022448"/>
    </source>
</evidence>
<evidence type="ECO:0000256" key="3">
    <source>
        <dbReference type="ARBA" id="ARBA00022741"/>
    </source>
</evidence>
<dbReference type="SMART" id="SM00382">
    <property type="entry name" value="AAA"/>
    <property type="match status" value="1"/>
</dbReference>
<evidence type="ECO:0000256" key="5">
    <source>
        <dbReference type="SAM" id="MobiDB-lite"/>
    </source>
</evidence>
<dbReference type="PANTHER" id="PTHR43335:SF11">
    <property type="entry name" value="ABC TRANSPORTER RELATED"/>
    <property type="match status" value="1"/>
</dbReference>
<keyword evidence="2" id="KW-0813">Transport</keyword>
<feature type="region of interest" description="Disordered" evidence="5">
    <location>
        <begin position="1"/>
        <end position="21"/>
    </location>
</feature>
<dbReference type="Pfam" id="PF00005">
    <property type="entry name" value="ABC_tran"/>
    <property type="match status" value="1"/>
</dbReference>
<dbReference type="RefSeq" id="WP_133869480.1">
    <property type="nucleotide sequence ID" value="NZ_SOAU01000001.1"/>
</dbReference>